<proteinExistence type="predicted"/>
<gene>
    <name evidence="2" type="ORF">PgNI_03850</name>
</gene>
<evidence type="ECO:0000313" key="2">
    <source>
        <dbReference type="RefSeq" id="XP_030985248.1"/>
    </source>
</evidence>
<accession>A0A6P8BDE0</accession>
<dbReference type="AlphaFoldDB" id="A0A6P8BDE0"/>
<feature type="non-terminal residue" evidence="2">
    <location>
        <position position="1"/>
    </location>
</feature>
<name>A0A6P8BDE0_PYRGI</name>
<keyword evidence="1" id="KW-1185">Reference proteome</keyword>
<organism evidence="1 2">
    <name type="scientific">Pyricularia grisea</name>
    <name type="common">Crabgrass-specific blast fungus</name>
    <name type="synonym">Magnaporthe grisea</name>
    <dbReference type="NCBI Taxonomy" id="148305"/>
    <lineage>
        <taxon>Eukaryota</taxon>
        <taxon>Fungi</taxon>
        <taxon>Dikarya</taxon>
        <taxon>Ascomycota</taxon>
        <taxon>Pezizomycotina</taxon>
        <taxon>Sordariomycetes</taxon>
        <taxon>Sordariomycetidae</taxon>
        <taxon>Magnaporthales</taxon>
        <taxon>Pyriculariaceae</taxon>
        <taxon>Pyricularia</taxon>
    </lineage>
</organism>
<reference evidence="2" key="2">
    <citation type="submission" date="2019-10" db="EMBL/GenBank/DDBJ databases">
        <authorList>
            <consortium name="NCBI Genome Project"/>
        </authorList>
    </citation>
    <scope>NUCLEOTIDE SEQUENCE</scope>
    <source>
        <strain evidence="2">NI907</strain>
    </source>
</reference>
<evidence type="ECO:0000313" key="1">
    <source>
        <dbReference type="Proteomes" id="UP000515153"/>
    </source>
</evidence>
<reference evidence="2" key="3">
    <citation type="submission" date="2025-08" db="UniProtKB">
        <authorList>
            <consortium name="RefSeq"/>
        </authorList>
    </citation>
    <scope>IDENTIFICATION</scope>
    <source>
        <strain evidence="2">NI907</strain>
    </source>
</reference>
<dbReference type="Proteomes" id="UP000515153">
    <property type="component" value="Unplaced"/>
</dbReference>
<dbReference type="GeneID" id="41958812"/>
<reference evidence="2" key="1">
    <citation type="journal article" date="2019" name="Mol. Biol. Evol.">
        <title>Blast fungal genomes show frequent chromosomal changes, gene gains and losses, and effector gene turnover.</title>
        <authorList>
            <person name="Gomez Luciano L.B."/>
            <person name="Jason Tsai I."/>
            <person name="Chuma I."/>
            <person name="Tosa Y."/>
            <person name="Chen Y.H."/>
            <person name="Li J.Y."/>
            <person name="Li M.Y."/>
            <person name="Jade Lu M.Y."/>
            <person name="Nakayashiki H."/>
            <person name="Li W.H."/>
        </authorList>
    </citation>
    <scope>NUCLEOTIDE SEQUENCE</scope>
    <source>
        <strain evidence="2">NI907</strain>
    </source>
</reference>
<dbReference type="RefSeq" id="XP_030985248.1">
    <property type="nucleotide sequence ID" value="XM_031123903.1"/>
</dbReference>
<dbReference type="KEGG" id="pgri:PgNI_03850"/>
<sequence>SASGLNTKAGVGWIKVGLGIHQVGGRDEEAKDCCGRGEPSLLVDWVALGKVGDCCRWSDGVLLLQCKETRNAPQAQLSVNRSIREKSRGESGLEYEQPPAGWFQSTVRRTRPVPYLATVQSVRVGCVLGR</sequence>
<protein>
    <submittedName>
        <fullName evidence="2">Uncharacterized protein</fullName>
    </submittedName>
</protein>